<evidence type="ECO:0000256" key="1">
    <source>
        <dbReference type="SAM" id="MobiDB-lite"/>
    </source>
</evidence>
<name>A0ABR2PGE8_9ROSI</name>
<feature type="compositionally biased region" description="Basic and acidic residues" evidence="1">
    <location>
        <begin position="1"/>
        <end position="20"/>
    </location>
</feature>
<proteinExistence type="predicted"/>
<protein>
    <submittedName>
        <fullName evidence="2">Uncharacterized protein</fullName>
    </submittedName>
</protein>
<dbReference type="EMBL" id="JBBPBN010000060">
    <property type="protein sequence ID" value="KAK8987348.1"/>
    <property type="molecule type" value="Genomic_DNA"/>
</dbReference>
<evidence type="ECO:0000313" key="2">
    <source>
        <dbReference type="EMBL" id="KAK8987348.1"/>
    </source>
</evidence>
<dbReference type="Proteomes" id="UP001396334">
    <property type="component" value="Unassembled WGS sequence"/>
</dbReference>
<organism evidence="2 3">
    <name type="scientific">Hibiscus sabdariffa</name>
    <name type="common">roselle</name>
    <dbReference type="NCBI Taxonomy" id="183260"/>
    <lineage>
        <taxon>Eukaryota</taxon>
        <taxon>Viridiplantae</taxon>
        <taxon>Streptophyta</taxon>
        <taxon>Embryophyta</taxon>
        <taxon>Tracheophyta</taxon>
        <taxon>Spermatophyta</taxon>
        <taxon>Magnoliopsida</taxon>
        <taxon>eudicotyledons</taxon>
        <taxon>Gunneridae</taxon>
        <taxon>Pentapetalae</taxon>
        <taxon>rosids</taxon>
        <taxon>malvids</taxon>
        <taxon>Malvales</taxon>
        <taxon>Malvaceae</taxon>
        <taxon>Malvoideae</taxon>
        <taxon>Hibiscus</taxon>
    </lineage>
</organism>
<evidence type="ECO:0000313" key="3">
    <source>
        <dbReference type="Proteomes" id="UP001396334"/>
    </source>
</evidence>
<reference evidence="2 3" key="1">
    <citation type="journal article" date="2024" name="G3 (Bethesda)">
        <title>Genome assembly of Hibiscus sabdariffa L. provides insights into metabolisms of medicinal natural products.</title>
        <authorList>
            <person name="Kim T."/>
        </authorList>
    </citation>
    <scope>NUCLEOTIDE SEQUENCE [LARGE SCALE GENOMIC DNA]</scope>
    <source>
        <strain evidence="2">TK-2024</strain>
        <tissue evidence="2">Old leaves</tissue>
    </source>
</reference>
<keyword evidence="3" id="KW-1185">Reference proteome</keyword>
<sequence length="88" mass="9839">MEKKQEQQRNHKSKINERKGASLKMFGSSSIKGNDDSSLIGGIIEKGIVSTFKVHETRQALINWTFGLGPSSQKVLSFWLKATVECQD</sequence>
<gene>
    <name evidence="2" type="ORF">V6N11_027100</name>
</gene>
<feature type="region of interest" description="Disordered" evidence="1">
    <location>
        <begin position="1"/>
        <end position="21"/>
    </location>
</feature>
<comment type="caution">
    <text evidence="2">The sequence shown here is derived from an EMBL/GenBank/DDBJ whole genome shotgun (WGS) entry which is preliminary data.</text>
</comment>
<accession>A0ABR2PGE8</accession>